<dbReference type="EMBL" id="CAFBMC010000084">
    <property type="protein sequence ID" value="CAB4906811.1"/>
    <property type="molecule type" value="Genomic_DNA"/>
</dbReference>
<keyword evidence="7" id="KW-0285">Flavoprotein</keyword>
<evidence type="ECO:0000256" key="2">
    <source>
        <dbReference type="ARBA" id="ARBA00005201"/>
    </source>
</evidence>
<evidence type="ECO:0000256" key="7">
    <source>
        <dbReference type="ARBA" id="ARBA00022630"/>
    </source>
</evidence>
<dbReference type="UniPathway" id="UPA00277">
    <property type="reaction ID" value="UER00407"/>
</dbReference>
<accession>A0A6J7GEI3</accession>
<dbReference type="EC" id="2.7.1.26" evidence="4"/>
<dbReference type="InterPro" id="IPR004821">
    <property type="entry name" value="Cyt_trans-like"/>
</dbReference>
<dbReference type="NCBIfam" id="TIGR00125">
    <property type="entry name" value="cyt_tran_rel"/>
    <property type="match status" value="1"/>
</dbReference>
<keyword evidence="11" id="KW-0547">Nucleotide-binding</keyword>
<dbReference type="GO" id="GO:0006747">
    <property type="term" value="P:FAD biosynthetic process"/>
    <property type="evidence" value="ECO:0007669"/>
    <property type="project" value="UniProtKB-UniPathway"/>
</dbReference>
<evidence type="ECO:0000256" key="5">
    <source>
        <dbReference type="ARBA" id="ARBA00012393"/>
    </source>
</evidence>
<dbReference type="InterPro" id="IPR023468">
    <property type="entry name" value="Riboflavin_kinase"/>
</dbReference>
<dbReference type="UniPathway" id="UPA00276">
    <property type="reaction ID" value="UER00406"/>
</dbReference>
<organism evidence="17">
    <name type="scientific">freshwater metagenome</name>
    <dbReference type="NCBI Taxonomy" id="449393"/>
    <lineage>
        <taxon>unclassified sequences</taxon>
        <taxon>metagenomes</taxon>
        <taxon>ecological metagenomes</taxon>
    </lineage>
</organism>
<comment type="similarity">
    <text evidence="3">Belongs to the RibF family.</text>
</comment>
<evidence type="ECO:0000256" key="11">
    <source>
        <dbReference type="ARBA" id="ARBA00022741"/>
    </source>
</evidence>
<dbReference type="NCBIfam" id="TIGR00083">
    <property type="entry name" value="ribF"/>
    <property type="match status" value="1"/>
</dbReference>
<dbReference type="InterPro" id="IPR015865">
    <property type="entry name" value="Riboflavin_kinase_bac/euk"/>
</dbReference>
<dbReference type="CDD" id="cd02064">
    <property type="entry name" value="FAD_synthetase_N"/>
    <property type="match status" value="1"/>
</dbReference>
<proteinExistence type="inferred from homology"/>
<keyword evidence="10" id="KW-0548">Nucleotidyltransferase</keyword>
<name>A0A6J7GEI3_9ZZZZ</name>
<dbReference type="Gene3D" id="3.40.50.620">
    <property type="entry name" value="HUPs"/>
    <property type="match status" value="1"/>
</dbReference>
<keyword evidence="14" id="KW-0067">ATP-binding</keyword>
<keyword evidence="9" id="KW-0808">Transferase</keyword>
<evidence type="ECO:0000256" key="15">
    <source>
        <dbReference type="ARBA" id="ARBA00023268"/>
    </source>
</evidence>
<comment type="pathway">
    <text evidence="1">Cofactor biosynthesis; FAD biosynthesis; FAD from FMN: step 1/1.</text>
</comment>
<dbReference type="NCBIfam" id="NF004160">
    <property type="entry name" value="PRK05627.1-3"/>
    <property type="match status" value="1"/>
</dbReference>
<evidence type="ECO:0000256" key="9">
    <source>
        <dbReference type="ARBA" id="ARBA00022679"/>
    </source>
</evidence>
<dbReference type="FunFam" id="2.40.30.30:FF:000003">
    <property type="entry name" value="Riboflavin biosynthesis protein"/>
    <property type="match status" value="1"/>
</dbReference>
<evidence type="ECO:0000256" key="6">
    <source>
        <dbReference type="ARBA" id="ARBA00018483"/>
    </source>
</evidence>
<evidence type="ECO:0000256" key="13">
    <source>
        <dbReference type="ARBA" id="ARBA00022827"/>
    </source>
</evidence>
<dbReference type="PIRSF" id="PIRSF004491">
    <property type="entry name" value="FAD_Synth"/>
    <property type="match status" value="1"/>
</dbReference>
<dbReference type="InterPro" id="IPR014729">
    <property type="entry name" value="Rossmann-like_a/b/a_fold"/>
</dbReference>
<dbReference type="EC" id="2.7.7.2" evidence="5"/>
<dbReference type="InterPro" id="IPR002606">
    <property type="entry name" value="Riboflavin_kinase_bac"/>
</dbReference>
<dbReference type="InterPro" id="IPR023465">
    <property type="entry name" value="Riboflavin_kinase_dom_sf"/>
</dbReference>
<dbReference type="AlphaFoldDB" id="A0A6J7GEI3"/>
<keyword evidence="12" id="KW-0418">Kinase</keyword>
<dbReference type="SMART" id="SM00904">
    <property type="entry name" value="Flavokinase"/>
    <property type="match status" value="1"/>
</dbReference>
<keyword evidence="13" id="KW-0274">FAD</keyword>
<evidence type="ECO:0000256" key="12">
    <source>
        <dbReference type="ARBA" id="ARBA00022777"/>
    </source>
</evidence>
<dbReference type="Pfam" id="PF06574">
    <property type="entry name" value="FAD_syn"/>
    <property type="match status" value="1"/>
</dbReference>
<evidence type="ECO:0000256" key="1">
    <source>
        <dbReference type="ARBA" id="ARBA00004726"/>
    </source>
</evidence>
<protein>
    <recommendedName>
        <fullName evidence="6">Bifunctional riboflavin kinase/FMN adenylyltransferase</fullName>
        <ecNumber evidence="4">2.7.1.26</ecNumber>
        <ecNumber evidence="5">2.7.7.2</ecNumber>
    </recommendedName>
</protein>
<dbReference type="InterPro" id="IPR015864">
    <property type="entry name" value="FAD_synthase"/>
</dbReference>
<reference evidence="17" key="1">
    <citation type="submission" date="2020-05" db="EMBL/GenBank/DDBJ databases">
        <authorList>
            <person name="Chiriac C."/>
            <person name="Salcher M."/>
            <person name="Ghai R."/>
            <person name="Kavagutti S V."/>
        </authorList>
    </citation>
    <scope>NUCLEOTIDE SEQUENCE</scope>
</reference>
<dbReference type="GO" id="GO:0009231">
    <property type="term" value="P:riboflavin biosynthetic process"/>
    <property type="evidence" value="ECO:0007669"/>
    <property type="project" value="InterPro"/>
</dbReference>
<sequence length="302" mass="32948">MSHQHEDQGAVVCIGVFDGVHKGHQALISRAHEIAQEMGVPLIALTFDPHPLVVVRPEMAPESLASLAERRFLLFDAGVDDVFVLPFTPEVATWDPETFIHRVLHDKLNARAVVIGQNFRFGHQGAGDIDTLRQAGERYHFSVTEVGLAADAEPWSSTRVRKALATGDLVEAAKVLGRNYDLSGLVVHGDHRGRELGYPTANLALVGNPVVPADGVYAGWLVVGSDRLPAAISVGTNPQFDGAQRRVETYVLDRTDLDLYGQEVTVIFVEYLRGQLTFEGLEGLIEQMDADVTKTRAVLGLN</sequence>
<dbReference type="Gene3D" id="2.40.30.30">
    <property type="entry name" value="Riboflavin kinase-like"/>
    <property type="match status" value="1"/>
</dbReference>
<comment type="pathway">
    <text evidence="2">Cofactor biosynthesis; FMN biosynthesis; FMN from riboflavin (ATP route): step 1/1.</text>
</comment>
<dbReference type="PANTHER" id="PTHR22749">
    <property type="entry name" value="RIBOFLAVIN KINASE/FMN ADENYLYLTRANSFERASE"/>
    <property type="match status" value="1"/>
</dbReference>
<evidence type="ECO:0000259" key="16">
    <source>
        <dbReference type="SMART" id="SM00904"/>
    </source>
</evidence>
<dbReference type="SUPFAM" id="SSF52374">
    <property type="entry name" value="Nucleotidylyl transferase"/>
    <property type="match status" value="1"/>
</dbReference>
<evidence type="ECO:0000256" key="3">
    <source>
        <dbReference type="ARBA" id="ARBA00010214"/>
    </source>
</evidence>
<evidence type="ECO:0000313" key="17">
    <source>
        <dbReference type="EMBL" id="CAB4906811.1"/>
    </source>
</evidence>
<evidence type="ECO:0000256" key="10">
    <source>
        <dbReference type="ARBA" id="ARBA00022695"/>
    </source>
</evidence>
<dbReference type="GO" id="GO:0003919">
    <property type="term" value="F:FMN adenylyltransferase activity"/>
    <property type="evidence" value="ECO:0007669"/>
    <property type="project" value="UniProtKB-EC"/>
</dbReference>
<dbReference type="GO" id="GO:0005524">
    <property type="term" value="F:ATP binding"/>
    <property type="evidence" value="ECO:0007669"/>
    <property type="project" value="UniProtKB-KW"/>
</dbReference>
<dbReference type="Pfam" id="PF01687">
    <property type="entry name" value="Flavokinase"/>
    <property type="match status" value="1"/>
</dbReference>
<gene>
    <name evidence="17" type="ORF">UFOPK3495_01319</name>
</gene>
<evidence type="ECO:0000256" key="8">
    <source>
        <dbReference type="ARBA" id="ARBA00022643"/>
    </source>
</evidence>
<dbReference type="GO" id="GO:0008531">
    <property type="term" value="F:riboflavin kinase activity"/>
    <property type="evidence" value="ECO:0007669"/>
    <property type="project" value="UniProtKB-EC"/>
</dbReference>
<evidence type="ECO:0000256" key="14">
    <source>
        <dbReference type="ARBA" id="ARBA00022840"/>
    </source>
</evidence>
<evidence type="ECO:0000256" key="4">
    <source>
        <dbReference type="ARBA" id="ARBA00012105"/>
    </source>
</evidence>
<dbReference type="PANTHER" id="PTHR22749:SF6">
    <property type="entry name" value="RIBOFLAVIN KINASE"/>
    <property type="match status" value="1"/>
</dbReference>
<dbReference type="SUPFAM" id="SSF82114">
    <property type="entry name" value="Riboflavin kinase-like"/>
    <property type="match status" value="1"/>
</dbReference>
<dbReference type="FunFam" id="3.40.50.620:FF:000021">
    <property type="entry name" value="Riboflavin biosynthesis protein"/>
    <property type="match status" value="1"/>
</dbReference>
<feature type="domain" description="Riboflavin kinase" evidence="16">
    <location>
        <begin position="175"/>
        <end position="300"/>
    </location>
</feature>
<dbReference type="GO" id="GO:0009398">
    <property type="term" value="P:FMN biosynthetic process"/>
    <property type="evidence" value="ECO:0007669"/>
    <property type="project" value="UniProtKB-UniPathway"/>
</dbReference>
<keyword evidence="15" id="KW-0511">Multifunctional enzyme</keyword>
<keyword evidence="8" id="KW-0288">FMN</keyword>